<dbReference type="EMBL" id="VIGD01000015">
    <property type="protein sequence ID" value="TQE90145.1"/>
    <property type="molecule type" value="Genomic_DNA"/>
</dbReference>
<organism evidence="1 2">
    <name type="scientific">Ureibacillus terrenus</name>
    <dbReference type="NCBI Taxonomy" id="118246"/>
    <lineage>
        <taxon>Bacteria</taxon>
        <taxon>Bacillati</taxon>
        <taxon>Bacillota</taxon>
        <taxon>Bacilli</taxon>
        <taxon>Bacillales</taxon>
        <taxon>Caryophanaceae</taxon>
        <taxon>Ureibacillus</taxon>
    </lineage>
</organism>
<dbReference type="AlphaFoldDB" id="A0A540V058"/>
<sequence>MAEFKQLYFGVKNRFFNNALTRLSKLESNLQTAMSKKIITQDEFEEIINLRKSIRNILILTKCMSNNSKCKVS</sequence>
<accession>A0A540V058</accession>
<dbReference type="Proteomes" id="UP000315753">
    <property type="component" value="Unassembled WGS sequence"/>
</dbReference>
<reference evidence="1 2" key="1">
    <citation type="submission" date="2019-06" db="EMBL/GenBank/DDBJ databases">
        <title>Genome sequence of Ureibacillus terrenus.</title>
        <authorList>
            <person name="Maclea K.S."/>
            <person name="Simoes M."/>
        </authorList>
    </citation>
    <scope>NUCLEOTIDE SEQUENCE [LARGE SCALE GENOMIC DNA]</scope>
    <source>
        <strain evidence="1 2">ATCC BAA-384</strain>
    </source>
</reference>
<comment type="caution">
    <text evidence="1">The sequence shown here is derived from an EMBL/GenBank/DDBJ whole genome shotgun (WGS) entry which is preliminary data.</text>
</comment>
<protein>
    <submittedName>
        <fullName evidence="1">Uncharacterized protein</fullName>
    </submittedName>
</protein>
<keyword evidence="2" id="KW-1185">Reference proteome</keyword>
<name>A0A540V058_9BACL</name>
<gene>
    <name evidence="1" type="ORF">FKZ59_11520</name>
</gene>
<evidence type="ECO:0000313" key="2">
    <source>
        <dbReference type="Proteomes" id="UP000315753"/>
    </source>
</evidence>
<proteinExistence type="predicted"/>
<evidence type="ECO:0000313" key="1">
    <source>
        <dbReference type="EMBL" id="TQE90145.1"/>
    </source>
</evidence>